<name>A0ACB9ZUX3_CATRO</name>
<evidence type="ECO:0000313" key="2">
    <source>
        <dbReference type="Proteomes" id="UP001060085"/>
    </source>
</evidence>
<reference evidence="2" key="1">
    <citation type="journal article" date="2023" name="Nat. Plants">
        <title>Single-cell RNA sequencing provides a high-resolution roadmap for understanding the multicellular compartmentation of specialized metabolism.</title>
        <authorList>
            <person name="Sun S."/>
            <person name="Shen X."/>
            <person name="Li Y."/>
            <person name="Li Y."/>
            <person name="Wang S."/>
            <person name="Li R."/>
            <person name="Zhang H."/>
            <person name="Shen G."/>
            <person name="Guo B."/>
            <person name="Wei J."/>
            <person name="Xu J."/>
            <person name="St-Pierre B."/>
            <person name="Chen S."/>
            <person name="Sun C."/>
        </authorList>
    </citation>
    <scope>NUCLEOTIDE SEQUENCE [LARGE SCALE GENOMIC DNA]</scope>
</reference>
<organism evidence="1 2">
    <name type="scientific">Catharanthus roseus</name>
    <name type="common">Madagascar periwinkle</name>
    <name type="synonym">Vinca rosea</name>
    <dbReference type="NCBI Taxonomy" id="4058"/>
    <lineage>
        <taxon>Eukaryota</taxon>
        <taxon>Viridiplantae</taxon>
        <taxon>Streptophyta</taxon>
        <taxon>Embryophyta</taxon>
        <taxon>Tracheophyta</taxon>
        <taxon>Spermatophyta</taxon>
        <taxon>Magnoliopsida</taxon>
        <taxon>eudicotyledons</taxon>
        <taxon>Gunneridae</taxon>
        <taxon>Pentapetalae</taxon>
        <taxon>asterids</taxon>
        <taxon>lamiids</taxon>
        <taxon>Gentianales</taxon>
        <taxon>Apocynaceae</taxon>
        <taxon>Rauvolfioideae</taxon>
        <taxon>Vinceae</taxon>
        <taxon>Catharanthinae</taxon>
        <taxon>Catharanthus</taxon>
    </lineage>
</organism>
<protein>
    <submittedName>
        <fullName evidence="1">Uncharacterized protein</fullName>
    </submittedName>
</protein>
<keyword evidence="2" id="KW-1185">Reference proteome</keyword>
<gene>
    <name evidence="1" type="ORF">M9H77_36848</name>
</gene>
<sequence>MAPRTQSDLVKIGMDGFNLIDEYFGRKSYNNRTKASSVSPASASPQTANFPANQNVSHYRYYPQESYYRYHPQESQVVRISKVSSTTVLTSNYESSFPMPNYK</sequence>
<evidence type="ECO:0000313" key="1">
    <source>
        <dbReference type="EMBL" id="KAI5650843.1"/>
    </source>
</evidence>
<dbReference type="EMBL" id="CM044708">
    <property type="protein sequence ID" value="KAI5650843.1"/>
    <property type="molecule type" value="Genomic_DNA"/>
</dbReference>
<comment type="caution">
    <text evidence="1">The sequence shown here is derived from an EMBL/GenBank/DDBJ whole genome shotgun (WGS) entry which is preliminary data.</text>
</comment>
<accession>A0ACB9ZUX3</accession>
<proteinExistence type="predicted"/>
<dbReference type="Proteomes" id="UP001060085">
    <property type="component" value="Linkage Group LG08"/>
</dbReference>